<dbReference type="EC" id="6.3.1.2" evidence="3"/>
<evidence type="ECO:0000256" key="8">
    <source>
        <dbReference type="ARBA" id="ARBA00049436"/>
    </source>
</evidence>
<dbReference type="PROSITE" id="PS51987">
    <property type="entry name" value="GS_CATALYTIC"/>
    <property type="match status" value="1"/>
</dbReference>
<evidence type="ECO:0000256" key="6">
    <source>
        <dbReference type="ARBA" id="ARBA00022741"/>
    </source>
</evidence>
<dbReference type="SUPFAM" id="SSF54368">
    <property type="entry name" value="Glutamine synthetase, N-terminal domain"/>
    <property type="match status" value="1"/>
</dbReference>
<protein>
    <recommendedName>
        <fullName evidence="3">glutamine synthetase</fullName>
        <ecNumber evidence="3">6.3.1.2</ecNumber>
    </recommendedName>
</protein>
<name>A0A6C0JPY6_9ZZZZ</name>
<dbReference type="Gene3D" id="3.30.590.10">
    <property type="entry name" value="Glutamine synthetase/guanido kinase, catalytic domain"/>
    <property type="match status" value="1"/>
</dbReference>
<dbReference type="SMART" id="SM01230">
    <property type="entry name" value="Gln-synt_C"/>
    <property type="match status" value="1"/>
</dbReference>
<evidence type="ECO:0000256" key="7">
    <source>
        <dbReference type="ARBA" id="ARBA00022840"/>
    </source>
</evidence>
<evidence type="ECO:0000256" key="3">
    <source>
        <dbReference type="ARBA" id="ARBA00012937"/>
    </source>
</evidence>
<proteinExistence type="inferred from homology"/>
<keyword evidence="5" id="KW-0436">Ligase</keyword>
<dbReference type="GO" id="GO:0005524">
    <property type="term" value="F:ATP binding"/>
    <property type="evidence" value="ECO:0007669"/>
    <property type="project" value="UniProtKB-KW"/>
</dbReference>
<dbReference type="PANTHER" id="PTHR20852:SF57">
    <property type="entry name" value="GLUTAMINE SYNTHETASE 2 CYTOPLASMIC"/>
    <property type="match status" value="1"/>
</dbReference>
<feature type="domain" description="GS catalytic" evidence="10">
    <location>
        <begin position="87"/>
        <end position="323"/>
    </location>
</feature>
<evidence type="ECO:0000256" key="5">
    <source>
        <dbReference type="ARBA" id="ARBA00022598"/>
    </source>
</evidence>
<evidence type="ECO:0000259" key="9">
    <source>
        <dbReference type="PROSITE" id="PS51986"/>
    </source>
</evidence>
<dbReference type="Gene3D" id="3.10.20.70">
    <property type="entry name" value="Glutamine synthetase, N-terminal domain"/>
    <property type="match status" value="1"/>
</dbReference>
<dbReference type="InterPro" id="IPR014746">
    <property type="entry name" value="Gln_synth/guanido_kin_cat_dom"/>
</dbReference>
<dbReference type="FunFam" id="3.30.590.10:FF:000011">
    <property type="entry name" value="Glutamine synthetase"/>
    <property type="match status" value="1"/>
</dbReference>
<dbReference type="PROSITE" id="PS51986">
    <property type="entry name" value="GS_BETA_GRASP"/>
    <property type="match status" value="1"/>
</dbReference>
<dbReference type="SUPFAM" id="SSF55931">
    <property type="entry name" value="Glutamine synthetase/guanido kinase"/>
    <property type="match status" value="1"/>
</dbReference>
<comment type="catalytic activity">
    <reaction evidence="8">
        <text>L-glutamate + NH4(+) + ATP = L-glutamine + ADP + phosphate + H(+)</text>
        <dbReference type="Rhea" id="RHEA:16169"/>
        <dbReference type="ChEBI" id="CHEBI:15378"/>
        <dbReference type="ChEBI" id="CHEBI:28938"/>
        <dbReference type="ChEBI" id="CHEBI:29985"/>
        <dbReference type="ChEBI" id="CHEBI:30616"/>
        <dbReference type="ChEBI" id="CHEBI:43474"/>
        <dbReference type="ChEBI" id="CHEBI:58359"/>
        <dbReference type="ChEBI" id="CHEBI:456216"/>
        <dbReference type="EC" id="6.3.1.2"/>
    </reaction>
</comment>
<sequence length="323" mass="37217">MVTVLEYIWVGGNGELRSKTKVLYKNVTTIAEVPLWNFDGSSTDQAESTLNTEVILQPVKMYKNPFLLGFLILCETYTNDVPHATNNRHTALEIFKEKVEEESWFGLEQEYFMMKEEWDHNVPQGKYYCGIGNKSNIERIITEEHLIACLNIGLTISGLNAEVANKQWEFQIGPCEGIESADQLYIARYLLERIAERYNVTISYEPKINKYINGSGCHTNFSTKKTRDNNGLSEIWSCIHKLEQTHREHMLVYGKNNNKRLTGHHETADYNTFSYGIGTRNTSIRIGNETFKDKKGYFEDRRPAANMDPYLVTSIIFKTCCLD</sequence>
<dbReference type="GO" id="GO:0006542">
    <property type="term" value="P:glutamine biosynthetic process"/>
    <property type="evidence" value="ECO:0007669"/>
    <property type="project" value="InterPro"/>
</dbReference>
<dbReference type="Pfam" id="PF00120">
    <property type="entry name" value="Gln-synt_C"/>
    <property type="match status" value="1"/>
</dbReference>
<evidence type="ECO:0000256" key="4">
    <source>
        <dbReference type="ARBA" id="ARBA00022490"/>
    </source>
</evidence>
<reference evidence="11" key="1">
    <citation type="journal article" date="2020" name="Nature">
        <title>Giant virus diversity and host interactions through global metagenomics.</title>
        <authorList>
            <person name="Schulz F."/>
            <person name="Roux S."/>
            <person name="Paez-Espino D."/>
            <person name="Jungbluth S."/>
            <person name="Walsh D.A."/>
            <person name="Denef V.J."/>
            <person name="McMahon K.D."/>
            <person name="Konstantinidis K.T."/>
            <person name="Eloe-Fadrosh E.A."/>
            <person name="Kyrpides N.C."/>
            <person name="Woyke T."/>
        </authorList>
    </citation>
    <scope>NUCLEOTIDE SEQUENCE</scope>
    <source>
        <strain evidence="11">GVMAG-M-3300027736-24</strain>
    </source>
</reference>
<evidence type="ECO:0000256" key="1">
    <source>
        <dbReference type="ARBA" id="ARBA00004496"/>
    </source>
</evidence>
<dbReference type="EMBL" id="MN740418">
    <property type="protein sequence ID" value="QHU05764.1"/>
    <property type="molecule type" value="Genomic_DNA"/>
</dbReference>
<evidence type="ECO:0000256" key="2">
    <source>
        <dbReference type="ARBA" id="ARBA00009897"/>
    </source>
</evidence>
<comment type="similarity">
    <text evidence="2">Belongs to the glutamine synthetase family.</text>
</comment>
<evidence type="ECO:0000259" key="10">
    <source>
        <dbReference type="PROSITE" id="PS51987"/>
    </source>
</evidence>
<dbReference type="GO" id="GO:0004356">
    <property type="term" value="F:glutamine synthetase activity"/>
    <property type="evidence" value="ECO:0007669"/>
    <property type="project" value="UniProtKB-EC"/>
</dbReference>
<dbReference type="InterPro" id="IPR008147">
    <property type="entry name" value="Gln_synt_N"/>
</dbReference>
<dbReference type="InterPro" id="IPR008146">
    <property type="entry name" value="Gln_synth_cat_dom"/>
</dbReference>
<keyword evidence="7" id="KW-0067">ATP-binding</keyword>
<dbReference type="PANTHER" id="PTHR20852">
    <property type="entry name" value="GLUTAMINE SYNTHETASE"/>
    <property type="match status" value="1"/>
</dbReference>
<dbReference type="AlphaFoldDB" id="A0A6C0JPY6"/>
<comment type="subcellular location">
    <subcellularLocation>
        <location evidence="1">Cytoplasm</location>
    </subcellularLocation>
</comment>
<feature type="domain" description="GS beta-grasp" evidence="9">
    <location>
        <begin position="3"/>
        <end position="81"/>
    </location>
</feature>
<dbReference type="InterPro" id="IPR036651">
    <property type="entry name" value="Gln_synt_N_sf"/>
</dbReference>
<evidence type="ECO:0000313" key="11">
    <source>
        <dbReference type="EMBL" id="QHU05764.1"/>
    </source>
</evidence>
<dbReference type="GO" id="GO:0005737">
    <property type="term" value="C:cytoplasm"/>
    <property type="evidence" value="ECO:0007669"/>
    <property type="project" value="UniProtKB-SubCell"/>
</dbReference>
<organism evidence="11">
    <name type="scientific">viral metagenome</name>
    <dbReference type="NCBI Taxonomy" id="1070528"/>
    <lineage>
        <taxon>unclassified sequences</taxon>
        <taxon>metagenomes</taxon>
        <taxon>organismal metagenomes</taxon>
    </lineage>
</organism>
<keyword evidence="6" id="KW-0547">Nucleotide-binding</keyword>
<accession>A0A6C0JPY6</accession>
<dbReference type="InterPro" id="IPR050292">
    <property type="entry name" value="Glutamine_Synthetase"/>
</dbReference>
<keyword evidence="4" id="KW-0963">Cytoplasm</keyword>